<dbReference type="Proteomes" id="UP000297907">
    <property type="component" value="Unassembled WGS sequence"/>
</dbReference>
<feature type="transmembrane region" description="Helical" evidence="13">
    <location>
        <begin position="20"/>
        <end position="37"/>
    </location>
</feature>
<keyword evidence="10 12" id="KW-0560">Oxidoreductase</keyword>
<dbReference type="EC" id="1.3.3.15" evidence="6 12"/>
<keyword evidence="8 12" id="KW-0285">Flavoprotein</keyword>
<evidence type="ECO:0000256" key="9">
    <source>
        <dbReference type="ARBA" id="ARBA00022827"/>
    </source>
</evidence>
<comment type="subcellular location">
    <subcellularLocation>
        <location evidence="12">Cytoplasm</location>
    </subcellularLocation>
</comment>
<evidence type="ECO:0000259" key="14">
    <source>
        <dbReference type="Pfam" id="PF01593"/>
    </source>
</evidence>
<comment type="caution">
    <text evidence="15">The sequence shown here is derived from an EMBL/GenBank/DDBJ whole genome shotgun (WGS) entry which is preliminary data.</text>
</comment>
<keyword evidence="13" id="KW-0472">Membrane</keyword>
<dbReference type="InterPro" id="IPR002937">
    <property type="entry name" value="Amino_oxidase"/>
</dbReference>
<dbReference type="SUPFAM" id="SSF51905">
    <property type="entry name" value="FAD/NAD(P)-binding domain"/>
    <property type="match status" value="1"/>
</dbReference>
<protein>
    <recommendedName>
        <fullName evidence="7 12">Coproporphyrinogen III oxidase</fullName>
        <ecNumber evidence="6 12">1.3.3.15</ecNumber>
    </recommendedName>
</protein>
<dbReference type="EMBL" id="SOFL01000036">
    <property type="protein sequence ID" value="TFC01007.1"/>
    <property type="molecule type" value="Genomic_DNA"/>
</dbReference>
<dbReference type="Pfam" id="PF01593">
    <property type="entry name" value="Amino_oxidase"/>
    <property type="match status" value="1"/>
</dbReference>
<keyword evidence="13" id="KW-0812">Transmembrane</keyword>
<dbReference type="PANTHER" id="PTHR42923:SF3">
    <property type="entry name" value="PROTOPORPHYRINOGEN OXIDASE"/>
    <property type="match status" value="1"/>
</dbReference>
<dbReference type="InterPro" id="IPR036188">
    <property type="entry name" value="FAD/NAD-bd_sf"/>
</dbReference>
<dbReference type="InterPro" id="IPR004572">
    <property type="entry name" value="Protoporphyrinogen_oxidase"/>
</dbReference>
<dbReference type="GO" id="GO:0006783">
    <property type="term" value="P:heme biosynthetic process"/>
    <property type="evidence" value="ECO:0007669"/>
    <property type="project" value="UniProtKB-UniRule"/>
</dbReference>
<dbReference type="NCBIfam" id="TIGR00562">
    <property type="entry name" value="proto_IX_ox"/>
    <property type="match status" value="1"/>
</dbReference>
<dbReference type="UniPathway" id="UPA00252"/>
<evidence type="ECO:0000256" key="8">
    <source>
        <dbReference type="ARBA" id="ARBA00022630"/>
    </source>
</evidence>
<keyword evidence="9 12" id="KW-0274">FAD</keyword>
<comment type="pathway">
    <text evidence="4 12">Porphyrin-containing compound metabolism; protoheme biosynthesis.</text>
</comment>
<evidence type="ECO:0000256" key="12">
    <source>
        <dbReference type="RuleBase" id="RU364052"/>
    </source>
</evidence>
<keyword evidence="12" id="KW-0963">Cytoplasm</keyword>
<dbReference type="Gene3D" id="3.50.50.60">
    <property type="entry name" value="FAD/NAD(P)-binding domain"/>
    <property type="match status" value="1"/>
</dbReference>
<comment type="function">
    <text evidence="3 12">Involved in coproporphyrin-dependent heme b biosynthesis. Catalyzes the oxidation of coproporphyrinogen III to coproporphyrin III.</text>
</comment>
<comment type="cofactor">
    <cofactor evidence="2 12">
        <name>FAD</name>
        <dbReference type="ChEBI" id="CHEBI:57692"/>
    </cofactor>
</comment>
<gene>
    <name evidence="15" type="primary">hemG</name>
    <name evidence="15" type="ORF">E3O42_11005</name>
</gene>
<keyword evidence="13" id="KW-1133">Transmembrane helix</keyword>
<evidence type="ECO:0000256" key="11">
    <source>
        <dbReference type="ARBA" id="ARBA00023133"/>
    </source>
</evidence>
<evidence type="ECO:0000256" key="3">
    <source>
        <dbReference type="ARBA" id="ARBA00002185"/>
    </source>
</evidence>
<evidence type="ECO:0000256" key="7">
    <source>
        <dbReference type="ARBA" id="ARBA00019046"/>
    </source>
</evidence>
<dbReference type="InterPro" id="IPR050464">
    <property type="entry name" value="Zeta_carotene_desat/Oxidored"/>
</dbReference>
<comment type="catalytic activity">
    <reaction evidence="1">
        <text>coproporphyrinogen III + 3 O2 = coproporphyrin III + 3 H2O2</text>
        <dbReference type="Rhea" id="RHEA:43436"/>
        <dbReference type="ChEBI" id="CHEBI:15379"/>
        <dbReference type="ChEBI" id="CHEBI:16240"/>
        <dbReference type="ChEBI" id="CHEBI:57309"/>
        <dbReference type="ChEBI" id="CHEBI:131725"/>
        <dbReference type="EC" id="1.3.3.15"/>
    </reaction>
    <physiologicalReaction direction="left-to-right" evidence="1">
        <dbReference type="Rhea" id="RHEA:43437"/>
    </physiologicalReaction>
</comment>
<keyword evidence="11 12" id="KW-0350">Heme biosynthesis</keyword>
<dbReference type="OrthoDB" id="3450553at2"/>
<comment type="similarity">
    <text evidence="5 12">Belongs to the protoporphyrinogen/coproporphyrinogen oxidase family. Coproporphyrinogen III oxidase subfamily.</text>
</comment>
<name>A0A4R8W1Z9_9MICO</name>
<dbReference type="Gene3D" id="3.90.660.20">
    <property type="entry name" value="Protoporphyrinogen oxidase, mitochondrial, domain 2"/>
    <property type="match status" value="1"/>
</dbReference>
<dbReference type="GO" id="GO:0005737">
    <property type="term" value="C:cytoplasm"/>
    <property type="evidence" value="ECO:0007669"/>
    <property type="project" value="UniProtKB-SubCell"/>
</dbReference>
<dbReference type="PANTHER" id="PTHR42923">
    <property type="entry name" value="PROTOPORPHYRINOGEN OXIDASE"/>
    <property type="match status" value="1"/>
</dbReference>
<dbReference type="GO" id="GO:0004729">
    <property type="term" value="F:oxygen-dependent protoporphyrinogen oxidase activity"/>
    <property type="evidence" value="ECO:0007669"/>
    <property type="project" value="UniProtKB-UniRule"/>
</dbReference>
<reference evidence="15 16" key="1">
    <citation type="submission" date="2019-03" db="EMBL/GenBank/DDBJ databases">
        <title>Genomics of glacier-inhabiting Cryobacterium strains.</title>
        <authorList>
            <person name="Liu Q."/>
            <person name="Xin Y.-H."/>
        </authorList>
    </citation>
    <scope>NUCLEOTIDE SEQUENCE [LARGE SCALE GENOMIC DNA]</scope>
    <source>
        <strain evidence="15 16">RHLS22-1</strain>
    </source>
</reference>
<organism evidence="15 16">
    <name type="scientific">Cryobacterium adonitolivorans</name>
    <dbReference type="NCBI Taxonomy" id="1259189"/>
    <lineage>
        <taxon>Bacteria</taxon>
        <taxon>Bacillati</taxon>
        <taxon>Actinomycetota</taxon>
        <taxon>Actinomycetes</taxon>
        <taxon>Micrococcales</taxon>
        <taxon>Microbacteriaceae</taxon>
        <taxon>Cryobacterium</taxon>
    </lineage>
</organism>
<evidence type="ECO:0000256" key="13">
    <source>
        <dbReference type="SAM" id="Phobius"/>
    </source>
</evidence>
<feature type="domain" description="Amine oxidase" evidence="14">
    <location>
        <begin position="27"/>
        <end position="480"/>
    </location>
</feature>
<dbReference type="SUPFAM" id="SSF54373">
    <property type="entry name" value="FAD-linked reductases, C-terminal domain"/>
    <property type="match status" value="1"/>
</dbReference>
<evidence type="ECO:0000256" key="5">
    <source>
        <dbReference type="ARBA" id="ARBA00008310"/>
    </source>
</evidence>
<evidence type="ECO:0000256" key="1">
    <source>
        <dbReference type="ARBA" id="ARBA00001755"/>
    </source>
</evidence>
<evidence type="ECO:0000256" key="2">
    <source>
        <dbReference type="ARBA" id="ARBA00001974"/>
    </source>
</evidence>
<evidence type="ECO:0000256" key="4">
    <source>
        <dbReference type="ARBA" id="ARBA00004744"/>
    </source>
</evidence>
<dbReference type="Gene3D" id="1.10.3110.10">
    <property type="entry name" value="protoporphyrinogen ix oxidase, domain 3"/>
    <property type="match status" value="1"/>
</dbReference>
<evidence type="ECO:0000256" key="6">
    <source>
        <dbReference type="ARBA" id="ARBA00012402"/>
    </source>
</evidence>
<evidence type="ECO:0000313" key="15">
    <source>
        <dbReference type="EMBL" id="TFC01007.1"/>
    </source>
</evidence>
<accession>A0A4R8W1Z9</accession>
<keyword evidence="16" id="KW-1185">Reference proteome</keyword>
<sequence>MSDHGRRTVSERTRSAPTRVTIVGAGISGLTTAYFLHRRLGRDAQITVVEGTDRLGGKIATRTFAGHRLDTGPDALMVRAPVAVALIEDLGLADAVVTPNGGGARIWSRNRLRSLPAGTMFGVPGGLLPLVRSRLLSPLGLARAACDLVLPRGRTASADPSVGELVRARMGAQVFNRMVEPLLGGIHAGRADTLSAQSTAPGIAALARTHRSLYLGMRRRPAPPTGGGSTGPSLVTLNTGLEGLINALAATLPGATVRWGSAVTAVSPELTLTEERPATAYRVDLDDGSVIGADVVVLATPAFASAGIIGAAAPQLGALLGAIEYANVATICLAYPRAAFPADLAGTGFLVPPEEGRLIVGCTWSSLKWPHLADDDVVLVRCMVGRHDDDRWLTINETTLVLRVRAELGEAMGLAGEPLELFVQRWPQGMPQYLVGHQARLEAMTEALTELPGLYLTGSSYRGVGLASCIADAQRTADAIVSARMAAQDSARPRNLGASRSD</sequence>
<dbReference type="AlphaFoldDB" id="A0A4R8W1Z9"/>
<proteinExistence type="inferred from homology"/>
<evidence type="ECO:0000256" key="10">
    <source>
        <dbReference type="ARBA" id="ARBA00023002"/>
    </source>
</evidence>
<evidence type="ECO:0000313" key="16">
    <source>
        <dbReference type="Proteomes" id="UP000297907"/>
    </source>
</evidence>